<evidence type="ECO:0000313" key="2">
    <source>
        <dbReference type="EMBL" id="SFG03942.1"/>
    </source>
</evidence>
<organism evidence="2 3">
    <name type="scientific">Planifilum fulgidum</name>
    <dbReference type="NCBI Taxonomy" id="201973"/>
    <lineage>
        <taxon>Bacteria</taxon>
        <taxon>Bacillati</taxon>
        <taxon>Bacillota</taxon>
        <taxon>Bacilli</taxon>
        <taxon>Bacillales</taxon>
        <taxon>Thermoactinomycetaceae</taxon>
        <taxon>Planifilum</taxon>
    </lineage>
</organism>
<evidence type="ECO:0000313" key="3">
    <source>
        <dbReference type="Proteomes" id="UP000198661"/>
    </source>
</evidence>
<feature type="domain" description="SprT-like" evidence="1">
    <location>
        <begin position="24"/>
        <end position="168"/>
    </location>
</feature>
<dbReference type="NCBIfam" id="NF003339">
    <property type="entry name" value="PRK04351.1"/>
    <property type="match status" value="1"/>
</dbReference>
<dbReference type="InterPro" id="IPR006640">
    <property type="entry name" value="SprT-like_domain"/>
</dbReference>
<sequence>MYDPLHVSRREEGPVSRKREISDAALQRWVEEISERDFGKPFRHTARYNHRLRTTGGRYFPRDHRIEINPAYLEAGEETMLGIIRHELCHYHLHLEGKDYRHRSPEFRRLLAQVGGLRYAPPLPGRSRSLPVRYALICLRCGRTHLRKRKMDPRRYRCGACGGHLALRRLK</sequence>
<evidence type="ECO:0000259" key="1">
    <source>
        <dbReference type="SMART" id="SM00731"/>
    </source>
</evidence>
<reference evidence="3" key="1">
    <citation type="submission" date="2016-10" db="EMBL/GenBank/DDBJ databases">
        <authorList>
            <person name="Varghese N."/>
            <person name="Submissions S."/>
        </authorList>
    </citation>
    <scope>NUCLEOTIDE SEQUENCE [LARGE SCALE GENOMIC DNA]</scope>
    <source>
        <strain evidence="3">DSM 44945</strain>
    </source>
</reference>
<dbReference type="EMBL" id="FOOK01000013">
    <property type="protein sequence ID" value="SFG03942.1"/>
    <property type="molecule type" value="Genomic_DNA"/>
</dbReference>
<name>A0A1I2NJF3_9BACL</name>
<protein>
    <submittedName>
        <fullName evidence="2">SprT-like protein</fullName>
    </submittedName>
</protein>
<dbReference type="Pfam" id="PF10263">
    <property type="entry name" value="SprT-like"/>
    <property type="match status" value="1"/>
</dbReference>
<dbReference type="GO" id="GO:0006950">
    <property type="term" value="P:response to stress"/>
    <property type="evidence" value="ECO:0007669"/>
    <property type="project" value="UniProtKB-ARBA"/>
</dbReference>
<dbReference type="AlphaFoldDB" id="A0A1I2NJF3"/>
<keyword evidence="3" id="KW-1185">Reference proteome</keyword>
<dbReference type="Proteomes" id="UP000198661">
    <property type="component" value="Unassembled WGS sequence"/>
</dbReference>
<gene>
    <name evidence="2" type="ORF">SAMN04488025_11360</name>
</gene>
<proteinExistence type="predicted"/>
<accession>A0A1I2NJF3</accession>
<dbReference type="SMART" id="SM00731">
    <property type="entry name" value="SprT"/>
    <property type="match status" value="1"/>
</dbReference>
<dbReference type="STRING" id="201973.SAMN04488025_11360"/>